<dbReference type="Proteomes" id="UP001156140">
    <property type="component" value="Unassembled WGS sequence"/>
</dbReference>
<protein>
    <submittedName>
        <fullName evidence="2">CGNR zinc finger domain-containing protein</fullName>
    </submittedName>
</protein>
<dbReference type="InterPro" id="IPR023286">
    <property type="entry name" value="ABATE_dom_sf"/>
</dbReference>
<dbReference type="InterPro" id="IPR010852">
    <property type="entry name" value="ABATE"/>
</dbReference>
<dbReference type="RefSeq" id="WP_281736145.1">
    <property type="nucleotide sequence ID" value="NZ_JAKETQ010000001.1"/>
</dbReference>
<dbReference type="PANTHER" id="PTHR35525:SF3">
    <property type="entry name" value="BLL6575 PROTEIN"/>
    <property type="match status" value="1"/>
</dbReference>
<organism evidence="2 3">
    <name type="scientific">Paradevosia shaoguanensis</name>
    <dbReference type="NCBI Taxonomy" id="1335043"/>
    <lineage>
        <taxon>Bacteria</taxon>
        <taxon>Pseudomonadati</taxon>
        <taxon>Pseudomonadota</taxon>
        <taxon>Alphaproteobacteria</taxon>
        <taxon>Hyphomicrobiales</taxon>
        <taxon>Devosiaceae</taxon>
        <taxon>Paradevosia</taxon>
    </lineage>
</organism>
<name>A0AA41UC27_9HYPH</name>
<dbReference type="AlphaFoldDB" id="A0AA41UC27"/>
<dbReference type="EMBL" id="JALAZD010000001">
    <property type="protein sequence ID" value="MCI0127782.1"/>
    <property type="molecule type" value="Genomic_DNA"/>
</dbReference>
<reference evidence="2" key="1">
    <citation type="submission" date="2022-03" db="EMBL/GenBank/DDBJ databases">
        <title>The complete genome sequence of a Methyloterrigena soli.</title>
        <authorList>
            <person name="Zi Z."/>
        </authorList>
    </citation>
    <scope>NUCLEOTIDE SEQUENCE</scope>
    <source>
        <strain evidence="2">M48</strain>
    </source>
</reference>
<dbReference type="Pfam" id="PF07336">
    <property type="entry name" value="ABATE"/>
    <property type="match status" value="1"/>
</dbReference>
<comment type="caution">
    <text evidence="2">The sequence shown here is derived from an EMBL/GenBank/DDBJ whole genome shotgun (WGS) entry which is preliminary data.</text>
</comment>
<feature type="domain" description="Zinc finger CGNR" evidence="1">
    <location>
        <begin position="139"/>
        <end position="181"/>
    </location>
</feature>
<evidence type="ECO:0000313" key="2">
    <source>
        <dbReference type="EMBL" id="MCI0127782.1"/>
    </source>
</evidence>
<evidence type="ECO:0000313" key="3">
    <source>
        <dbReference type="Proteomes" id="UP001156140"/>
    </source>
</evidence>
<dbReference type="SUPFAM" id="SSF160904">
    <property type="entry name" value="Jann2411-like"/>
    <property type="match status" value="1"/>
</dbReference>
<accession>A0AA41UC27</accession>
<proteinExistence type="predicted"/>
<evidence type="ECO:0000259" key="1">
    <source>
        <dbReference type="Pfam" id="PF11706"/>
    </source>
</evidence>
<dbReference type="Gene3D" id="1.10.3300.10">
    <property type="entry name" value="Jann2411-like domain"/>
    <property type="match status" value="1"/>
</dbReference>
<dbReference type="InterPro" id="IPR021005">
    <property type="entry name" value="Znf_CGNR"/>
</dbReference>
<sequence>MPWPPRFIFIGGSLAIDFAQTGGEGWRSRWESWHSPSDLADWAEASPDLRFRPSVTETEFAAARALREALWFTARAHVEHKAPGATDIALIEATAALPDLVPRWHGGRHEWNRDAAFAQVLSTVAREAIHLFGTDRVERFRECANPTCSLMFVDNSRPGRRQWCSMARCGNLTKVARHRAKAKGDDHVH</sequence>
<gene>
    <name evidence="2" type="ORF">ML536_13195</name>
</gene>
<dbReference type="Pfam" id="PF11706">
    <property type="entry name" value="zf-CGNR"/>
    <property type="match status" value="1"/>
</dbReference>
<dbReference type="PANTHER" id="PTHR35525">
    <property type="entry name" value="BLL6575 PROTEIN"/>
    <property type="match status" value="1"/>
</dbReference>
<keyword evidence="3" id="KW-1185">Reference proteome</keyword>